<evidence type="ECO:0000256" key="1">
    <source>
        <dbReference type="ARBA" id="ARBA00022801"/>
    </source>
</evidence>
<dbReference type="RefSeq" id="WP_406832580.1">
    <property type="nucleotide sequence ID" value="NZ_CP157483.1"/>
</dbReference>
<dbReference type="InterPro" id="IPR022742">
    <property type="entry name" value="Hydrolase_4"/>
</dbReference>
<dbReference type="PANTHER" id="PTHR43798">
    <property type="entry name" value="MONOACYLGLYCEROL LIPASE"/>
    <property type="match status" value="1"/>
</dbReference>
<dbReference type="PRINTS" id="PR00412">
    <property type="entry name" value="EPOXHYDRLASE"/>
</dbReference>
<dbReference type="InterPro" id="IPR000639">
    <property type="entry name" value="Epox_hydrolase-like"/>
</dbReference>
<dbReference type="Gene3D" id="3.40.50.1820">
    <property type="entry name" value="alpha/beta hydrolase"/>
    <property type="match status" value="1"/>
</dbReference>
<gene>
    <name evidence="3" type="ORF">ABEG17_07100</name>
</gene>
<dbReference type="GO" id="GO:0016020">
    <property type="term" value="C:membrane"/>
    <property type="evidence" value="ECO:0007669"/>
    <property type="project" value="TreeGrafter"/>
</dbReference>
<dbReference type="PRINTS" id="PR00111">
    <property type="entry name" value="ABHYDROLASE"/>
</dbReference>
<dbReference type="AlphaFoldDB" id="A0AAU7JY60"/>
<dbReference type="Pfam" id="PF12146">
    <property type="entry name" value="Hydrolase_4"/>
    <property type="match status" value="1"/>
</dbReference>
<accession>A0AAU7JY60</accession>
<dbReference type="GO" id="GO:0016787">
    <property type="term" value="F:hydrolase activity"/>
    <property type="evidence" value="ECO:0007669"/>
    <property type="project" value="UniProtKB-KW"/>
</dbReference>
<protein>
    <submittedName>
        <fullName evidence="3">Alpha/beta fold hydrolase</fullName>
    </submittedName>
</protein>
<keyword evidence="1 3" id="KW-0378">Hydrolase</keyword>
<proteinExistence type="predicted"/>
<dbReference type="InterPro" id="IPR050266">
    <property type="entry name" value="AB_hydrolase_sf"/>
</dbReference>
<sequence length="302" mass="31741">MPSPSILNVAAPDGVRLRVQVYAAGSPTVAASPGAAGSPAAGSLTTAGAPTVVLAHGWTLTHASWLPVVDRLTGQGLRVVTWDQRGHGRSGALRGPASVRVLGDDLAAVLAVVAPEGPLVLGGHSMGGMTVMAYAGLHPEAFTSRVTGVVLVSTMAEPLDRPVPIRQRRAMGLIARLPRIRAGRFVTLDGQRRLLFGPAAEDEHVALTRNQVAATTLPTMGRFYRAIQQHDEADALSHFDGIPTVVLVGERDRLTPPRQSEHIAELAPHADLRILPGLGHMLAYEATDEVVAAFETVARPAT</sequence>
<evidence type="ECO:0000259" key="2">
    <source>
        <dbReference type="Pfam" id="PF12146"/>
    </source>
</evidence>
<feature type="domain" description="Serine aminopeptidase S33" evidence="2">
    <location>
        <begin position="51"/>
        <end position="285"/>
    </location>
</feature>
<dbReference type="PANTHER" id="PTHR43798:SF31">
    <property type="entry name" value="AB HYDROLASE SUPERFAMILY PROTEIN YCLE"/>
    <property type="match status" value="1"/>
</dbReference>
<evidence type="ECO:0000313" key="3">
    <source>
        <dbReference type="EMBL" id="XBO45096.1"/>
    </source>
</evidence>
<dbReference type="InterPro" id="IPR029058">
    <property type="entry name" value="AB_hydrolase_fold"/>
</dbReference>
<dbReference type="SUPFAM" id="SSF53474">
    <property type="entry name" value="alpha/beta-Hydrolases"/>
    <property type="match status" value="1"/>
</dbReference>
<dbReference type="EMBL" id="CP157483">
    <property type="protein sequence ID" value="XBO45096.1"/>
    <property type="molecule type" value="Genomic_DNA"/>
</dbReference>
<dbReference type="InterPro" id="IPR000073">
    <property type="entry name" value="AB_hydrolase_1"/>
</dbReference>
<organism evidence="3">
    <name type="scientific">Pedococcus sp. KACC 23699</name>
    <dbReference type="NCBI Taxonomy" id="3149228"/>
    <lineage>
        <taxon>Bacteria</taxon>
        <taxon>Bacillati</taxon>
        <taxon>Actinomycetota</taxon>
        <taxon>Actinomycetes</taxon>
        <taxon>Micrococcales</taxon>
        <taxon>Intrasporangiaceae</taxon>
        <taxon>Pedococcus</taxon>
    </lineage>
</organism>
<reference evidence="3" key="1">
    <citation type="submission" date="2024-05" db="EMBL/GenBank/DDBJ databases">
        <authorList>
            <person name="Kim S."/>
            <person name="Heo J."/>
            <person name="Choi H."/>
            <person name="Choi Y."/>
            <person name="Kwon S.-W."/>
            <person name="Kim Y."/>
        </authorList>
    </citation>
    <scope>NUCLEOTIDE SEQUENCE</scope>
    <source>
        <strain evidence="3">KACC 23699</strain>
    </source>
</reference>
<name>A0AAU7JY60_9MICO</name>